<dbReference type="EMBL" id="SNRY01011986">
    <property type="protein sequence ID" value="KAA6303868.1"/>
    <property type="molecule type" value="Genomic_DNA"/>
</dbReference>
<comment type="caution">
    <text evidence="1">The sequence shown here is derived from an EMBL/GenBank/DDBJ whole genome shotgun (WGS) entry which is preliminary data.</text>
</comment>
<dbReference type="SUPFAM" id="SSF48208">
    <property type="entry name" value="Six-hairpin glycosidases"/>
    <property type="match status" value="1"/>
</dbReference>
<sequence>VPSVYSNPFSESDKLLCFCSLMKFMISSIKIPYFVWHCSRLVYFAYCCSVHIAHKRTSGYVIEINALWYNALKFVVDMSRESGNISLADKLDAQAEITGKNVVFVVLFVVELMSGIFQTVEKTVPRCG</sequence>
<dbReference type="GO" id="GO:0005975">
    <property type="term" value="P:carbohydrate metabolic process"/>
    <property type="evidence" value="ECO:0007669"/>
    <property type="project" value="InterPro"/>
</dbReference>
<evidence type="ECO:0000313" key="1">
    <source>
        <dbReference type="EMBL" id="KAA6303868.1"/>
    </source>
</evidence>
<dbReference type="AlphaFoldDB" id="A0A5J4P498"/>
<protein>
    <submittedName>
        <fullName evidence="1">Uncharacterized protein</fullName>
    </submittedName>
</protein>
<gene>
    <name evidence="1" type="ORF">EZS27_044491</name>
</gene>
<proteinExistence type="predicted"/>
<reference evidence="1" key="1">
    <citation type="submission" date="2019-03" db="EMBL/GenBank/DDBJ databases">
        <title>Single cell metagenomics reveals metabolic interactions within the superorganism composed of flagellate Streblomastix strix and complex community of Bacteroidetes bacteria on its surface.</title>
        <authorList>
            <person name="Treitli S.C."/>
            <person name="Kolisko M."/>
            <person name="Husnik F."/>
            <person name="Keeling P."/>
            <person name="Hampl V."/>
        </authorList>
    </citation>
    <scope>NUCLEOTIDE SEQUENCE</scope>
    <source>
        <strain evidence="1">STM</strain>
    </source>
</reference>
<feature type="non-terminal residue" evidence="1">
    <location>
        <position position="1"/>
    </location>
</feature>
<name>A0A5J4P498_9ZZZZ</name>
<dbReference type="InterPro" id="IPR008928">
    <property type="entry name" value="6-hairpin_glycosidase_sf"/>
</dbReference>
<organism evidence="1">
    <name type="scientific">termite gut metagenome</name>
    <dbReference type="NCBI Taxonomy" id="433724"/>
    <lineage>
        <taxon>unclassified sequences</taxon>
        <taxon>metagenomes</taxon>
        <taxon>organismal metagenomes</taxon>
    </lineage>
</organism>
<accession>A0A5J4P498</accession>